<proteinExistence type="predicted"/>
<evidence type="ECO:0000313" key="3">
    <source>
        <dbReference type="Proteomes" id="UP000276178"/>
    </source>
</evidence>
<keyword evidence="4" id="KW-1185">Reference proteome</keyword>
<dbReference type="EMBL" id="BJOD01000022">
    <property type="protein sequence ID" value="GED26332.1"/>
    <property type="molecule type" value="Genomic_DNA"/>
</dbReference>
<name>A0A3M8B0D7_9BACL</name>
<dbReference type="EMBL" id="RHHN01000027">
    <property type="protein sequence ID" value="RNB56723.1"/>
    <property type="molecule type" value="Genomic_DNA"/>
</dbReference>
<dbReference type="NCBIfam" id="TIGR02246">
    <property type="entry name" value="SgcJ/EcaC family oxidoreductase"/>
    <property type="match status" value="1"/>
</dbReference>
<dbReference type="AlphaFoldDB" id="A0A3M8B0D7"/>
<sequence>MGTATHEDAIRTLYRQVIRGWNEHSASGMSAPFAADGELIGFDGSHLIGRAAIFTHLHDVFSHHLTPPFVYKIKSACLLSEEVGMVRAMVGMIPPGKDELDPALHAHQTLVAKKQGEQWEAVLFQNTPAQFHGRPELVEQFTEELRPLVRQQLF</sequence>
<dbReference type="Proteomes" id="UP000317180">
    <property type="component" value="Unassembled WGS sequence"/>
</dbReference>
<organism evidence="2 3">
    <name type="scientific">Brevibacillus agri</name>
    <dbReference type="NCBI Taxonomy" id="51101"/>
    <lineage>
        <taxon>Bacteria</taxon>
        <taxon>Bacillati</taxon>
        <taxon>Bacillota</taxon>
        <taxon>Bacilli</taxon>
        <taxon>Bacillales</taxon>
        <taxon>Paenibacillaceae</taxon>
        <taxon>Brevibacillus</taxon>
    </lineage>
</organism>
<reference evidence="1 4" key="2">
    <citation type="submission" date="2019-06" db="EMBL/GenBank/DDBJ databases">
        <title>Whole genome shotgun sequence of Brevibacillus agri NBRC 15538.</title>
        <authorList>
            <person name="Hosoyama A."/>
            <person name="Uohara A."/>
            <person name="Ohji S."/>
            <person name="Ichikawa N."/>
        </authorList>
    </citation>
    <scope>NUCLEOTIDE SEQUENCE [LARGE SCALE GENOMIC DNA]</scope>
    <source>
        <strain evidence="1 4">NBRC 15538</strain>
    </source>
</reference>
<evidence type="ECO:0000313" key="2">
    <source>
        <dbReference type="EMBL" id="RNB56723.1"/>
    </source>
</evidence>
<comment type="caution">
    <text evidence="2">The sequence shown here is derived from an EMBL/GenBank/DDBJ whole genome shotgun (WGS) entry which is preliminary data.</text>
</comment>
<dbReference type="SUPFAM" id="SSF54427">
    <property type="entry name" value="NTF2-like"/>
    <property type="match status" value="1"/>
</dbReference>
<dbReference type="InterPro" id="IPR032710">
    <property type="entry name" value="NTF2-like_dom_sf"/>
</dbReference>
<dbReference type="RefSeq" id="WP_005834879.1">
    <property type="nucleotide sequence ID" value="NZ_BJOD01000022.1"/>
</dbReference>
<dbReference type="GeneID" id="82811515"/>
<reference evidence="2 3" key="1">
    <citation type="submission" date="2018-10" db="EMBL/GenBank/DDBJ databases">
        <title>Phylogenomics of Brevibacillus.</title>
        <authorList>
            <person name="Dunlap C."/>
        </authorList>
    </citation>
    <scope>NUCLEOTIDE SEQUENCE [LARGE SCALE GENOMIC DNA]</scope>
    <source>
        <strain evidence="2 3">NRRL NRS 1219</strain>
    </source>
</reference>
<dbReference type="OrthoDB" id="9803476at2"/>
<dbReference type="Gene3D" id="3.10.450.50">
    <property type="match status" value="1"/>
</dbReference>
<accession>A0A3M8B0D7</accession>
<gene>
    <name evidence="1" type="ORF">BAG01nite_24340</name>
    <name evidence="2" type="ORF">EB820_08695</name>
</gene>
<protein>
    <submittedName>
        <fullName evidence="2">SgcJ/EcaC family oxidoreductase</fullName>
    </submittedName>
</protein>
<evidence type="ECO:0000313" key="4">
    <source>
        <dbReference type="Proteomes" id="UP000317180"/>
    </source>
</evidence>
<dbReference type="InterPro" id="IPR011944">
    <property type="entry name" value="Steroid_delta5-4_isomerase"/>
</dbReference>
<dbReference type="Proteomes" id="UP000276178">
    <property type="component" value="Unassembled WGS sequence"/>
</dbReference>
<evidence type="ECO:0000313" key="1">
    <source>
        <dbReference type="EMBL" id="GED26332.1"/>
    </source>
</evidence>